<name>A0A4S4DB46_CAMSN</name>
<proteinExistence type="predicted"/>
<comment type="caution">
    <text evidence="1">The sequence shown here is derived from an EMBL/GenBank/DDBJ whole genome shotgun (WGS) entry which is preliminary data.</text>
</comment>
<accession>A0A4S4DB46</accession>
<organism evidence="1 2">
    <name type="scientific">Camellia sinensis var. sinensis</name>
    <name type="common">China tea</name>
    <dbReference type="NCBI Taxonomy" id="542762"/>
    <lineage>
        <taxon>Eukaryota</taxon>
        <taxon>Viridiplantae</taxon>
        <taxon>Streptophyta</taxon>
        <taxon>Embryophyta</taxon>
        <taxon>Tracheophyta</taxon>
        <taxon>Spermatophyta</taxon>
        <taxon>Magnoliopsida</taxon>
        <taxon>eudicotyledons</taxon>
        <taxon>Gunneridae</taxon>
        <taxon>Pentapetalae</taxon>
        <taxon>asterids</taxon>
        <taxon>Ericales</taxon>
        <taxon>Theaceae</taxon>
        <taxon>Camellia</taxon>
    </lineage>
</organism>
<dbReference type="EMBL" id="SDRB02011855">
    <property type="protein sequence ID" value="THF99798.1"/>
    <property type="molecule type" value="Genomic_DNA"/>
</dbReference>
<reference evidence="1 2" key="1">
    <citation type="journal article" date="2018" name="Proc. Natl. Acad. Sci. U.S.A.">
        <title>Draft genome sequence of Camellia sinensis var. sinensis provides insights into the evolution of the tea genome and tea quality.</title>
        <authorList>
            <person name="Wei C."/>
            <person name="Yang H."/>
            <person name="Wang S."/>
            <person name="Zhao J."/>
            <person name="Liu C."/>
            <person name="Gao L."/>
            <person name="Xia E."/>
            <person name="Lu Y."/>
            <person name="Tai Y."/>
            <person name="She G."/>
            <person name="Sun J."/>
            <person name="Cao H."/>
            <person name="Tong W."/>
            <person name="Gao Q."/>
            <person name="Li Y."/>
            <person name="Deng W."/>
            <person name="Jiang X."/>
            <person name="Wang W."/>
            <person name="Chen Q."/>
            <person name="Zhang S."/>
            <person name="Li H."/>
            <person name="Wu J."/>
            <person name="Wang P."/>
            <person name="Li P."/>
            <person name="Shi C."/>
            <person name="Zheng F."/>
            <person name="Jian J."/>
            <person name="Huang B."/>
            <person name="Shan D."/>
            <person name="Shi M."/>
            <person name="Fang C."/>
            <person name="Yue Y."/>
            <person name="Li F."/>
            <person name="Li D."/>
            <person name="Wei S."/>
            <person name="Han B."/>
            <person name="Jiang C."/>
            <person name="Yin Y."/>
            <person name="Xia T."/>
            <person name="Zhang Z."/>
            <person name="Bennetzen J.L."/>
            <person name="Zhao S."/>
            <person name="Wan X."/>
        </authorList>
    </citation>
    <scope>NUCLEOTIDE SEQUENCE [LARGE SCALE GENOMIC DNA]</scope>
    <source>
        <strain evidence="2">cv. Shuchazao</strain>
        <tissue evidence="1">Leaf</tissue>
    </source>
</reference>
<protein>
    <submittedName>
        <fullName evidence="1">Uncharacterized protein</fullName>
    </submittedName>
</protein>
<gene>
    <name evidence="1" type="ORF">TEA_001691</name>
</gene>
<evidence type="ECO:0000313" key="2">
    <source>
        <dbReference type="Proteomes" id="UP000306102"/>
    </source>
</evidence>
<keyword evidence="2" id="KW-1185">Reference proteome</keyword>
<evidence type="ECO:0000313" key="1">
    <source>
        <dbReference type="EMBL" id="THF99798.1"/>
    </source>
</evidence>
<sequence length="260" mass="28745">MHANYLLLYYNAMLRRLVDATSFAMPDLVLTTHIMLSIWGYGGHCAHRSVPTMIAFIRTLSTPSALLMAMNRSSPRIPSKSRGKAITATQQQPVHKCQFDSDNTKLFLQLVIAEMEMNNRCAKFKTKPLEHVDLIERVYSGATATGKHAWTPTEVCNDDAAATNANEDSGMGPLTESDNTVGDCLARLMNTPGLEPGDKLFSFACGIMDSPNNQDIIMALLVNYIVNWLTKKRTCTPTNVGRDRKRGTQLFKSNGAVDLD</sequence>
<dbReference type="Proteomes" id="UP000306102">
    <property type="component" value="Unassembled WGS sequence"/>
</dbReference>
<dbReference type="AlphaFoldDB" id="A0A4S4DB46"/>